<protein>
    <submittedName>
        <fullName evidence="4">AcrR family transcriptional regulator</fullName>
    </submittedName>
</protein>
<accession>A0ABV2MZC9</accession>
<comment type="caution">
    <text evidence="4">The sequence shown here is derived from an EMBL/GenBank/DDBJ whole genome shotgun (WGS) entry which is preliminary data.</text>
</comment>
<evidence type="ECO:0000256" key="2">
    <source>
        <dbReference type="PROSITE-ProRule" id="PRU00335"/>
    </source>
</evidence>
<keyword evidence="1 2" id="KW-0238">DNA-binding</keyword>
<dbReference type="EMBL" id="JBEPML010000007">
    <property type="protein sequence ID" value="MET3792168.1"/>
    <property type="molecule type" value="Genomic_DNA"/>
</dbReference>
<dbReference type="InterPro" id="IPR039536">
    <property type="entry name" value="TetR_C_Proteobacteria"/>
</dbReference>
<dbReference type="PROSITE" id="PS50977">
    <property type="entry name" value="HTH_TETR_2"/>
    <property type="match status" value="1"/>
</dbReference>
<evidence type="ECO:0000259" key="3">
    <source>
        <dbReference type="PROSITE" id="PS50977"/>
    </source>
</evidence>
<dbReference type="InterPro" id="IPR001647">
    <property type="entry name" value="HTH_TetR"/>
</dbReference>
<dbReference type="PRINTS" id="PR00455">
    <property type="entry name" value="HTHTETR"/>
</dbReference>
<feature type="DNA-binding region" description="H-T-H motif" evidence="2">
    <location>
        <begin position="38"/>
        <end position="57"/>
    </location>
</feature>
<dbReference type="Proteomes" id="UP001549076">
    <property type="component" value="Unassembled WGS sequence"/>
</dbReference>
<dbReference type="Pfam" id="PF00440">
    <property type="entry name" value="TetR_N"/>
    <property type="match status" value="1"/>
</dbReference>
<evidence type="ECO:0000313" key="4">
    <source>
        <dbReference type="EMBL" id="MET3792168.1"/>
    </source>
</evidence>
<evidence type="ECO:0000256" key="1">
    <source>
        <dbReference type="ARBA" id="ARBA00023125"/>
    </source>
</evidence>
<reference evidence="4 5" key="1">
    <citation type="submission" date="2024-06" db="EMBL/GenBank/DDBJ databases">
        <title>Genomic Encyclopedia of Type Strains, Phase IV (KMG-IV): sequencing the most valuable type-strain genomes for metagenomic binning, comparative biology and taxonomic classification.</title>
        <authorList>
            <person name="Goeker M."/>
        </authorList>
    </citation>
    <scope>NUCLEOTIDE SEQUENCE [LARGE SCALE GENOMIC DNA]</scope>
    <source>
        <strain evidence="4 5">DSM 27865</strain>
    </source>
</reference>
<proteinExistence type="predicted"/>
<name>A0ABV2MZC9_9HYPH</name>
<dbReference type="Pfam" id="PF14246">
    <property type="entry name" value="TetR_C_7"/>
    <property type="match status" value="1"/>
</dbReference>
<dbReference type="SUPFAM" id="SSF46689">
    <property type="entry name" value="Homeodomain-like"/>
    <property type="match status" value="1"/>
</dbReference>
<sequence>MSDRRDMPRLNARGLARHEMIIKTATELFLARGFDAVSLDEVIRATGGSKTNVYKQFGGKEGLFAEIVRRLAADFLSPLTTLDLRTASRETGLAILGRTLMQQLMQPRHIAFQRMIMGVSDKFPELMAEWYRVGPQKSQSVIAAFLGDEPDGKRLAIFFHDMIVTDAINHALMGDAPTWSEVEARISAASALLARPSG</sequence>
<gene>
    <name evidence="4" type="ORF">ABID37_002383</name>
</gene>
<dbReference type="PANTHER" id="PTHR30055:SF146">
    <property type="entry name" value="HTH-TYPE TRANSCRIPTIONAL DUAL REGULATOR CECR"/>
    <property type="match status" value="1"/>
</dbReference>
<feature type="domain" description="HTH tetR-type" evidence="3">
    <location>
        <begin position="15"/>
        <end position="75"/>
    </location>
</feature>
<dbReference type="Gene3D" id="1.10.357.10">
    <property type="entry name" value="Tetracycline Repressor, domain 2"/>
    <property type="match status" value="1"/>
</dbReference>
<dbReference type="InterPro" id="IPR009057">
    <property type="entry name" value="Homeodomain-like_sf"/>
</dbReference>
<evidence type="ECO:0000313" key="5">
    <source>
        <dbReference type="Proteomes" id="UP001549076"/>
    </source>
</evidence>
<dbReference type="InterPro" id="IPR050109">
    <property type="entry name" value="HTH-type_TetR-like_transc_reg"/>
</dbReference>
<keyword evidence="5" id="KW-1185">Reference proteome</keyword>
<dbReference type="PANTHER" id="PTHR30055">
    <property type="entry name" value="HTH-TYPE TRANSCRIPTIONAL REGULATOR RUTR"/>
    <property type="match status" value="1"/>
</dbReference>
<organism evidence="4 5">
    <name type="scientific">Aquamicrobium terrae</name>
    <dbReference type="NCBI Taxonomy" id="1324945"/>
    <lineage>
        <taxon>Bacteria</taxon>
        <taxon>Pseudomonadati</taxon>
        <taxon>Pseudomonadota</taxon>
        <taxon>Alphaproteobacteria</taxon>
        <taxon>Hyphomicrobiales</taxon>
        <taxon>Phyllobacteriaceae</taxon>
        <taxon>Aquamicrobium</taxon>
    </lineage>
</organism>
<dbReference type="Gene3D" id="1.10.10.60">
    <property type="entry name" value="Homeodomain-like"/>
    <property type="match status" value="1"/>
</dbReference>